<sequence length="200" mass="21582">MEAYKMTRHHQVQIPSKQGSKRVFLIQSHTSALLHEVAALKTSPMNATLRIGIPMLLSLHHAKIPISYKHNRNKTAFYQSRKTMKISQKTGMFRSTRVASSGSVNCPSAVSPSATPCPLPPVRRVSVKCGGWPGGGGLGLVGVLPMRSQVRIRSGANNFLGSSDLGEALDLTVVHLWETCLPRPCAPPGLVRPSGLDTRG</sequence>
<gene>
    <name evidence="1" type="ORF">SVIM_LOCUS505515</name>
</gene>
<protein>
    <submittedName>
        <fullName evidence="1">Uncharacterized protein</fullName>
    </submittedName>
</protein>
<proteinExistence type="predicted"/>
<accession>A0A6N2NG82</accession>
<reference evidence="1" key="1">
    <citation type="submission" date="2019-03" db="EMBL/GenBank/DDBJ databases">
        <authorList>
            <person name="Mank J."/>
            <person name="Almeida P."/>
        </authorList>
    </citation>
    <scope>NUCLEOTIDE SEQUENCE</scope>
    <source>
        <strain evidence="1">78183</strain>
    </source>
</reference>
<name>A0A6N2NG82_SALVM</name>
<organism evidence="1">
    <name type="scientific">Salix viminalis</name>
    <name type="common">Common osier</name>
    <name type="synonym">Basket willow</name>
    <dbReference type="NCBI Taxonomy" id="40686"/>
    <lineage>
        <taxon>Eukaryota</taxon>
        <taxon>Viridiplantae</taxon>
        <taxon>Streptophyta</taxon>
        <taxon>Embryophyta</taxon>
        <taxon>Tracheophyta</taxon>
        <taxon>Spermatophyta</taxon>
        <taxon>Magnoliopsida</taxon>
        <taxon>eudicotyledons</taxon>
        <taxon>Gunneridae</taxon>
        <taxon>Pentapetalae</taxon>
        <taxon>rosids</taxon>
        <taxon>fabids</taxon>
        <taxon>Malpighiales</taxon>
        <taxon>Salicaceae</taxon>
        <taxon>Saliceae</taxon>
        <taxon>Salix</taxon>
    </lineage>
</organism>
<dbReference type="AlphaFoldDB" id="A0A6N2NG82"/>
<evidence type="ECO:0000313" key="1">
    <source>
        <dbReference type="EMBL" id="VFU65742.1"/>
    </source>
</evidence>
<dbReference type="EMBL" id="CAADRP010002307">
    <property type="protein sequence ID" value="VFU65742.1"/>
    <property type="molecule type" value="Genomic_DNA"/>
</dbReference>